<dbReference type="KEGG" id="tact:SG35_014015"/>
<dbReference type="PROSITE" id="PS51257">
    <property type="entry name" value="PROKAR_LIPOPROTEIN"/>
    <property type="match status" value="1"/>
</dbReference>
<dbReference type="EMBL" id="CP059735">
    <property type="protein sequence ID" value="WDE01634.1"/>
    <property type="molecule type" value="Genomic_DNA"/>
</dbReference>
<sequence length="84" mass="9586">MALFSKLCFAVFSVFLLGGCAGRSHPTVADIAKDYFHVYAQRSDFDVFMSFYGENAQFNDIIYGHHAKNKTEIANFMNWDNGEF</sequence>
<reference evidence="1 2" key="1">
    <citation type="journal article" date="2015" name="Genome Announc.">
        <title>Draft Genome Sequences of Marine Isolates of Thalassomonas viridans and Thalassomonas actiniarum.</title>
        <authorList>
            <person name="Olonade I."/>
            <person name="van Zyl L.J."/>
            <person name="Trindade M."/>
        </authorList>
    </citation>
    <scope>NUCLEOTIDE SEQUENCE [LARGE SCALE GENOMIC DNA]</scope>
    <source>
        <strain evidence="1 2">A5K-106</strain>
    </source>
</reference>
<name>A0AAF0C681_9GAMM</name>
<organism evidence="1 2">
    <name type="scientific">Thalassomonas actiniarum</name>
    <dbReference type="NCBI Taxonomy" id="485447"/>
    <lineage>
        <taxon>Bacteria</taxon>
        <taxon>Pseudomonadati</taxon>
        <taxon>Pseudomonadota</taxon>
        <taxon>Gammaproteobacteria</taxon>
        <taxon>Alteromonadales</taxon>
        <taxon>Colwelliaceae</taxon>
        <taxon>Thalassomonas</taxon>
    </lineage>
</organism>
<proteinExistence type="predicted"/>
<protein>
    <recommendedName>
        <fullName evidence="3">SnoaL-like domain-containing protein</fullName>
    </recommendedName>
</protein>
<dbReference type="InterPro" id="IPR032710">
    <property type="entry name" value="NTF2-like_dom_sf"/>
</dbReference>
<evidence type="ECO:0008006" key="3">
    <source>
        <dbReference type="Google" id="ProtNLM"/>
    </source>
</evidence>
<dbReference type="AlphaFoldDB" id="A0AAF0C681"/>
<dbReference type="Proteomes" id="UP000032568">
    <property type="component" value="Chromosome"/>
</dbReference>
<accession>A0AAF0C681</accession>
<reference evidence="1 2" key="2">
    <citation type="journal article" date="2022" name="Mar. Drugs">
        <title>Bioassay-Guided Fractionation Leads to the Detection of Cholic Acid Generated by the Rare Thalassomonas sp.</title>
        <authorList>
            <person name="Pheiffer F."/>
            <person name="Schneider Y.K."/>
            <person name="Hansen E.H."/>
            <person name="Andersen J.H."/>
            <person name="Isaksson J."/>
            <person name="Busche T."/>
            <person name="R C."/>
            <person name="Kalinowski J."/>
            <person name="Zyl L.V."/>
            <person name="Trindade M."/>
        </authorList>
    </citation>
    <scope>NUCLEOTIDE SEQUENCE [LARGE SCALE GENOMIC DNA]</scope>
    <source>
        <strain evidence="1 2">A5K-106</strain>
    </source>
</reference>
<evidence type="ECO:0000313" key="2">
    <source>
        <dbReference type="Proteomes" id="UP000032568"/>
    </source>
</evidence>
<dbReference type="SUPFAM" id="SSF54427">
    <property type="entry name" value="NTF2-like"/>
    <property type="match status" value="1"/>
</dbReference>
<evidence type="ECO:0000313" key="1">
    <source>
        <dbReference type="EMBL" id="WDE01634.1"/>
    </source>
</evidence>
<gene>
    <name evidence="1" type="ORF">SG35_014015</name>
</gene>
<keyword evidence="2" id="KW-1185">Reference proteome</keyword>
<dbReference type="RefSeq" id="WP_152646617.1">
    <property type="nucleotide sequence ID" value="NZ_CP059735.1"/>
</dbReference>